<evidence type="ECO:0000256" key="1">
    <source>
        <dbReference type="SAM" id="MobiDB-lite"/>
    </source>
</evidence>
<dbReference type="Proteomes" id="UP001479436">
    <property type="component" value="Unassembled WGS sequence"/>
</dbReference>
<evidence type="ECO:0000313" key="2">
    <source>
        <dbReference type="EMBL" id="KAK9703013.1"/>
    </source>
</evidence>
<comment type="caution">
    <text evidence="2">The sequence shown here is derived from an EMBL/GenBank/DDBJ whole genome shotgun (WGS) entry which is preliminary data.</text>
</comment>
<gene>
    <name evidence="2" type="ORF">K7432_010958</name>
</gene>
<sequence>MSVEIDLSTQQTREENLRRTCKKAILPEESDNFWKEMESLYQDIHILPEIYPHTPELTVTPPTPKILPVESFSRPKRSREETDEDEDCLSQTASNGDAAKRSCRSQRWIPSDLLRNSNRIN</sequence>
<protein>
    <submittedName>
        <fullName evidence="2">Uncharacterized protein</fullName>
    </submittedName>
</protein>
<reference evidence="2 3" key="1">
    <citation type="submission" date="2023-04" db="EMBL/GenBank/DDBJ databases">
        <title>Genome of Basidiobolus ranarum AG-B5.</title>
        <authorList>
            <person name="Stajich J.E."/>
            <person name="Carter-House D."/>
            <person name="Gryganskyi A."/>
        </authorList>
    </citation>
    <scope>NUCLEOTIDE SEQUENCE [LARGE SCALE GENOMIC DNA]</scope>
    <source>
        <strain evidence="2 3">AG-B5</strain>
    </source>
</reference>
<accession>A0ABR2VUP8</accession>
<evidence type="ECO:0000313" key="3">
    <source>
        <dbReference type="Proteomes" id="UP001479436"/>
    </source>
</evidence>
<name>A0ABR2VUP8_9FUNG</name>
<dbReference type="EMBL" id="JASJQH010007675">
    <property type="protein sequence ID" value="KAK9703013.1"/>
    <property type="molecule type" value="Genomic_DNA"/>
</dbReference>
<proteinExistence type="predicted"/>
<organism evidence="2 3">
    <name type="scientific">Basidiobolus ranarum</name>
    <dbReference type="NCBI Taxonomy" id="34480"/>
    <lineage>
        <taxon>Eukaryota</taxon>
        <taxon>Fungi</taxon>
        <taxon>Fungi incertae sedis</taxon>
        <taxon>Zoopagomycota</taxon>
        <taxon>Entomophthoromycotina</taxon>
        <taxon>Basidiobolomycetes</taxon>
        <taxon>Basidiobolales</taxon>
        <taxon>Basidiobolaceae</taxon>
        <taxon>Basidiobolus</taxon>
    </lineage>
</organism>
<feature type="region of interest" description="Disordered" evidence="1">
    <location>
        <begin position="58"/>
        <end position="102"/>
    </location>
</feature>
<keyword evidence="3" id="KW-1185">Reference proteome</keyword>